<proteinExistence type="predicted"/>
<dbReference type="AlphaFoldDB" id="A0A8S2RFH9"/>
<dbReference type="EMBL" id="CAJOBH010278244">
    <property type="protein sequence ID" value="CAF5169223.1"/>
    <property type="molecule type" value="Genomic_DNA"/>
</dbReference>
<feature type="region of interest" description="Disordered" evidence="1">
    <location>
        <begin position="1"/>
        <end position="27"/>
    </location>
</feature>
<reference evidence="2" key="1">
    <citation type="submission" date="2021-02" db="EMBL/GenBank/DDBJ databases">
        <authorList>
            <person name="Nowell W R."/>
        </authorList>
    </citation>
    <scope>NUCLEOTIDE SEQUENCE</scope>
</reference>
<gene>
    <name evidence="3" type="ORF">BYL167_LOCUS76837</name>
    <name evidence="2" type="ORF">GIL414_LOCUS19794</name>
</gene>
<dbReference type="Proteomes" id="UP000681967">
    <property type="component" value="Unassembled WGS sequence"/>
</dbReference>
<feature type="compositionally biased region" description="Low complexity" evidence="1">
    <location>
        <begin position="7"/>
        <end position="27"/>
    </location>
</feature>
<sequence length="116" mass="12482">MDKKKSTASASSSTLSLSSSTTTTKSKNLSVVSLSTSDAAAASGGKTETAKAIERNLALPRPVRRVLQNFLLVWLGANYDESNEDFKKSLQHLRKIVASITIFTDAQECIDFISAI</sequence>
<feature type="non-terminal residue" evidence="2">
    <location>
        <position position="116"/>
    </location>
</feature>
<dbReference type="Proteomes" id="UP000681720">
    <property type="component" value="Unassembled WGS sequence"/>
</dbReference>
<name>A0A8S2RFH9_9BILA</name>
<protein>
    <submittedName>
        <fullName evidence="2">Uncharacterized protein</fullName>
    </submittedName>
</protein>
<organism evidence="2 4">
    <name type="scientific">Rotaria magnacalcarata</name>
    <dbReference type="NCBI Taxonomy" id="392030"/>
    <lineage>
        <taxon>Eukaryota</taxon>
        <taxon>Metazoa</taxon>
        <taxon>Spiralia</taxon>
        <taxon>Gnathifera</taxon>
        <taxon>Rotifera</taxon>
        <taxon>Eurotatoria</taxon>
        <taxon>Bdelloidea</taxon>
        <taxon>Philodinida</taxon>
        <taxon>Philodinidae</taxon>
        <taxon>Rotaria</taxon>
    </lineage>
</organism>
<dbReference type="EMBL" id="CAJOBJ010011074">
    <property type="protein sequence ID" value="CAF4157521.1"/>
    <property type="molecule type" value="Genomic_DNA"/>
</dbReference>
<comment type="caution">
    <text evidence="2">The sequence shown here is derived from an EMBL/GenBank/DDBJ whole genome shotgun (WGS) entry which is preliminary data.</text>
</comment>
<evidence type="ECO:0000313" key="3">
    <source>
        <dbReference type="EMBL" id="CAF5169223.1"/>
    </source>
</evidence>
<accession>A0A8S2RFH9</accession>
<evidence type="ECO:0000256" key="1">
    <source>
        <dbReference type="SAM" id="MobiDB-lite"/>
    </source>
</evidence>
<evidence type="ECO:0000313" key="4">
    <source>
        <dbReference type="Proteomes" id="UP000681720"/>
    </source>
</evidence>
<evidence type="ECO:0000313" key="2">
    <source>
        <dbReference type="EMBL" id="CAF4157521.1"/>
    </source>
</evidence>